<feature type="compositionally biased region" description="Acidic residues" evidence="1">
    <location>
        <begin position="224"/>
        <end position="236"/>
    </location>
</feature>
<comment type="caution">
    <text evidence="2">The sequence shown here is derived from an EMBL/GenBank/DDBJ whole genome shotgun (WGS) entry which is preliminary data.</text>
</comment>
<proteinExistence type="predicted"/>
<feature type="compositionally biased region" description="Low complexity" evidence="1">
    <location>
        <begin position="488"/>
        <end position="504"/>
    </location>
</feature>
<feature type="compositionally biased region" description="Low complexity" evidence="1">
    <location>
        <begin position="171"/>
        <end position="180"/>
    </location>
</feature>
<dbReference type="Proteomes" id="UP000812966">
    <property type="component" value="Unassembled WGS sequence"/>
</dbReference>
<feature type="compositionally biased region" description="Polar residues" evidence="1">
    <location>
        <begin position="38"/>
        <end position="50"/>
    </location>
</feature>
<keyword evidence="3" id="KW-1185">Reference proteome</keyword>
<feature type="compositionally biased region" description="Basic and acidic residues" evidence="1">
    <location>
        <begin position="62"/>
        <end position="75"/>
    </location>
</feature>
<protein>
    <submittedName>
        <fullName evidence="2">Uncharacterized protein</fullName>
    </submittedName>
</protein>
<dbReference type="AlphaFoldDB" id="A0A8K0JR62"/>
<dbReference type="EMBL" id="JABELV010000010">
    <property type="protein sequence ID" value="KAG7571228.1"/>
    <property type="molecule type" value="Genomic_DNA"/>
</dbReference>
<feature type="region of interest" description="Disordered" evidence="1">
    <location>
        <begin position="440"/>
        <end position="558"/>
    </location>
</feature>
<evidence type="ECO:0000256" key="1">
    <source>
        <dbReference type="SAM" id="MobiDB-lite"/>
    </source>
</evidence>
<evidence type="ECO:0000313" key="2">
    <source>
        <dbReference type="EMBL" id="KAG7571228.1"/>
    </source>
</evidence>
<feature type="compositionally biased region" description="Polar residues" evidence="1">
    <location>
        <begin position="131"/>
        <end position="149"/>
    </location>
</feature>
<gene>
    <name evidence="2" type="ORF">FFLO_00901</name>
</gene>
<sequence>MFASRNNHAFRVHQHQPDKENMIAQTPLRPGGMPFKTPMTQRTLQPSTSKAMFGTVGPKRMQTNDKDGSKTELRPRVGPSLIREASNVGEGASPFAGKGKGKGVELGKSQQLGGKDGGSNLDTNLAPKRLFTSTKTPLKQTAPPSSFQNPLPPVSSTPLPSASRSRRRSRQSLNQSQSPSNKNTLLQTPGPAHLNLESDKFKTPCRPSSSFHNAYSLYSPGDQDLLEDDEEDDDEDTPAKGGAGSSSAGGLSLRQELVARSGGVDLGTDLGMDLGLGMGMEMMQLNVQEVQEEEEDEIEYMPPRAQALPDEPPFDYTPLEKIGRSLLGAIKGDYLLPHPEDDEEEFDGFVNGQKWDVLDLDLGDEMVGGVADQIEQGSEEEGEELAGRKVSANGIRMIEEEQPFLAKIEAIRKRQERRSAREKDLAAKVVEPNEIDVDAKDVSRQASAKESPAKILSRPGTASATGSRPVERVPQMIRKPMPTATTNRPRSATQTTTASRSALTISRKPIPTSRSGLSATPGNTTASRSTTAARATMTTAPRPTSSMTTTTTKSTTTRPIGRVPLRTLSKANISTAPNMSSTLTSKTGTKPGSIARPQVDPVTTPNIPQPEVFDVLDLELEMPDEGGLTELAL</sequence>
<feature type="region of interest" description="Disordered" evidence="1">
    <location>
        <begin position="34"/>
        <end position="252"/>
    </location>
</feature>
<accession>A0A8K0JR62</accession>
<organism evidence="2 3">
    <name type="scientific">Filobasidium floriforme</name>
    <dbReference type="NCBI Taxonomy" id="5210"/>
    <lineage>
        <taxon>Eukaryota</taxon>
        <taxon>Fungi</taxon>
        <taxon>Dikarya</taxon>
        <taxon>Basidiomycota</taxon>
        <taxon>Agaricomycotina</taxon>
        <taxon>Tremellomycetes</taxon>
        <taxon>Filobasidiales</taxon>
        <taxon>Filobasidiaceae</taxon>
        <taxon>Filobasidium</taxon>
    </lineage>
</organism>
<feature type="compositionally biased region" description="Polar residues" evidence="1">
    <location>
        <begin position="576"/>
        <end position="590"/>
    </location>
</feature>
<reference evidence="2" key="1">
    <citation type="submission" date="2020-04" db="EMBL/GenBank/DDBJ databases">
        <title>Analysis of mating type loci in Filobasidium floriforme.</title>
        <authorList>
            <person name="Nowrousian M."/>
        </authorList>
    </citation>
    <scope>NUCLEOTIDE SEQUENCE</scope>
    <source>
        <strain evidence="2">CBS 6242</strain>
    </source>
</reference>
<feature type="compositionally biased region" description="Low complexity" evidence="1">
    <location>
        <begin position="524"/>
        <end position="558"/>
    </location>
</feature>
<name>A0A8K0JR62_9TREE</name>
<evidence type="ECO:0000313" key="3">
    <source>
        <dbReference type="Proteomes" id="UP000812966"/>
    </source>
</evidence>
<feature type="compositionally biased region" description="Polar residues" evidence="1">
    <location>
        <begin position="512"/>
        <end position="523"/>
    </location>
</feature>
<feature type="region of interest" description="Disordered" evidence="1">
    <location>
        <begin position="576"/>
        <end position="608"/>
    </location>
</feature>